<comment type="caution">
    <text evidence="2">The sequence shown here is derived from an EMBL/GenBank/DDBJ whole genome shotgun (WGS) entry which is preliminary data.</text>
</comment>
<keyword evidence="3" id="KW-1185">Reference proteome</keyword>
<dbReference type="Proteomes" id="UP001153269">
    <property type="component" value="Unassembled WGS sequence"/>
</dbReference>
<dbReference type="AlphaFoldDB" id="A0A9N7UT41"/>
<dbReference type="EMBL" id="CADEAL010001813">
    <property type="protein sequence ID" value="CAB1435815.1"/>
    <property type="molecule type" value="Genomic_DNA"/>
</dbReference>
<organism evidence="2 3">
    <name type="scientific">Pleuronectes platessa</name>
    <name type="common">European plaice</name>
    <dbReference type="NCBI Taxonomy" id="8262"/>
    <lineage>
        <taxon>Eukaryota</taxon>
        <taxon>Metazoa</taxon>
        <taxon>Chordata</taxon>
        <taxon>Craniata</taxon>
        <taxon>Vertebrata</taxon>
        <taxon>Euteleostomi</taxon>
        <taxon>Actinopterygii</taxon>
        <taxon>Neopterygii</taxon>
        <taxon>Teleostei</taxon>
        <taxon>Neoteleostei</taxon>
        <taxon>Acanthomorphata</taxon>
        <taxon>Carangaria</taxon>
        <taxon>Pleuronectiformes</taxon>
        <taxon>Pleuronectoidei</taxon>
        <taxon>Pleuronectidae</taxon>
        <taxon>Pleuronectes</taxon>
    </lineage>
</organism>
<evidence type="ECO:0000256" key="1">
    <source>
        <dbReference type="SAM" id="MobiDB-lite"/>
    </source>
</evidence>
<gene>
    <name evidence="2" type="ORF">PLEPLA_LOCUS23860</name>
</gene>
<evidence type="ECO:0000313" key="2">
    <source>
        <dbReference type="EMBL" id="CAB1435815.1"/>
    </source>
</evidence>
<reference evidence="2" key="1">
    <citation type="submission" date="2020-03" db="EMBL/GenBank/DDBJ databases">
        <authorList>
            <person name="Weist P."/>
        </authorList>
    </citation>
    <scope>NUCLEOTIDE SEQUENCE</scope>
</reference>
<accession>A0A9N7UT41</accession>
<feature type="region of interest" description="Disordered" evidence="1">
    <location>
        <begin position="1"/>
        <end position="90"/>
    </location>
</feature>
<protein>
    <submittedName>
        <fullName evidence="2">Uncharacterized protein</fullName>
    </submittedName>
</protein>
<sequence>MPLILQGSGVELDPVPADLGERKGGVNEVTRIKVTPSDGDASPSGNPGCSDGASGATGGAGAMAMTATSTLSLPMSQGKPSLRRIKGRIHRSKSLDSMDLLDANVRLTHH</sequence>
<evidence type="ECO:0000313" key="3">
    <source>
        <dbReference type="Proteomes" id="UP001153269"/>
    </source>
</evidence>
<proteinExistence type="predicted"/>
<feature type="compositionally biased region" description="Basic residues" evidence="1">
    <location>
        <begin position="81"/>
        <end position="90"/>
    </location>
</feature>
<name>A0A9N7UT41_PLEPL</name>